<evidence type="ECO:0000256" key="1">
    <source>
        <dbReference type="RuleBase" id="RU363021"/>
    </source>
</evidence>
<proteinExistence type="predicted"/>
<comment type="subunit">
    <text evidence="1">Component of the mitochondrial contact site and cristae organizing system (MICOS) complex.</text>
</comment>
<dbReference type="GO" id="GO:0061617">
    <property type="term" value="C:MICOS complex"/>
    <property type="evidence" value="ECO:0007669"/>
    <property type="project" value="UniProtKB-UniRule"/>
</dbReference>
<organism evidence="2 3">
    <name type="scientific">Schizosaccharomyces osmophilus</name>
    <dbReference type="NCBI Taxonomy" id="2545709"/>
    <lineage>
        <taxon>Eukaryota</taxon>
        <taxon>Fungi</taxon>
        <taxon>Dikarya</taxon>
        <taxon>Ascomycota</taxon>
        <taxon>Taphrinomycotina</taxon>
        <taxon>Schizosaccharomycetes</taxon>
        <taxon>Schizosaccharomycetales</taxon>
        <taxon>Schizosaccharomycetaceae</taxon>
        <taxon>Schizosaccharomyces</taxon>
    </lineage>
</organism>
<dbReference type="AlphaFoldDB" id="A0AAF0AYG4"/>
<dbReference type="KEGG" id="som:SOMG_02964"/>
<keyword evidence="1" id="KW-0472">Membrane</keyword>
<dbReference type="InterPro" id="IPR019166">
    <property type="entry name" value="MIC26/MIC27"/>
</dbReference>
<keyword evidence="1" id="KW-0496">Mitochondrion</keyword>
<evidence type="ECO:0000313" key="3">
    <source>
        <dbReference type="Proteomes" id="UP001212411"/>
    </source>
</evidence>
<dbReference type="RefSeq" id="XP_056038842.1">
    <property type="nucleotide sequence ID" value="XM_056181755.1"/>
</dbReference>
<name>A0AAF0AYG4_9SCHI</name>
<dbReference type="GO" id="GO:0044284">
    <property type="term" value="C:mitochondrial crista junction"/>
    <property type="evidence" value="ECO:0007669"/>
    <property type="project" value="TreeGrafter"/>
</dbReference>
<comment type="function">
    <text evidence="1">Component of the MICOS complex, a large protein complex of the mitochondrial inner membrane that plays crucial roles in the maintenance of crista junctions, inner membrane architecture, and formation of contact sites to the outer membrane.</text>
</comment>
<evidence type="ECO:0000313" key="2">
    <source>
        <dbReference type="EMBL" id="WBW74599.1"/>
    </source>
</evidence>
<dbReference type="GeneID" id="80876444"/>
<sequence>MSYYYQEEKVENNQKLKNEFPWLADRIHDGRSRIYCALGFAGLKLENAFGWFLSKERATISIAKQEVFSSEERKLPGVAYVAVGGMAGNIFARNRIAPARWLVTSLATIGTFGYCFPKTSRKFGAFTETRFPALRERREQLCLQTRQTIQNTESSVCRYTSLAQNHYQELVDRIYKR</sequence>
<protein>
    <recommendedName>
        <fullName evidence="1">MICOS complex subunit</fullName>
    </recommendedName>
</protein>
<dbReference type="Proteomes" id="UP001212411">
    <property type="component" value="Chromosome 2"/>
</dbReference>
<dbReference type="PANTHER" id="PTHR28268:SF1">
    <property type="entry name" value="MICOS SUBUNIT MIC26"/>
    <property type="match status" value="1"/>
</dbReference>
<comment type="subcellular location">
    <subcellularLocation>
        <location evidence="1">Mitochondrion inner membrane</location>
    </subcellularLocation>
</comment>
<keyword evidence="3" id="KW-1185">Reference proteome</keyword>
<keyword evidence="1" id="KW-0999">Mitochondrion inner membrane</keyword>
<gene>
    <name evidence="2" type="primary">mic26</name>
    <name evidence="2" type="ORF">SOMG_02964</name>
</gene>
<dbReference type="InterPro" id="IPR033181">
    <property type="entry name" value="Mic26_fungi"/>
</dbReference>
<reference evidence="2 3" key="1">
    <citation type="journal article" date="2023" name="G3 (Bethesda)">
        <title>A high-quality reference genome for the fission yeast Schizosaccharomyces osmophilus.</title>
        <authorList>
            <person name="Jia G.S."/>
            <person name="Zhang W.C."/>
            <person name="Liang Y."/>
            <person name="Liu X.H."/>
            <person name="Rhind N."/>
            <person name="Pidoux A."/>
            <person name="Brysch-Herzberg M."/>
            <person name="Du L.L."/>
        </authorList>
    </citation>
    <scope>NUCLEOTIDE SEQUENCE [LARGE SCALE GENOMIC DNA]</scope>
    <source>
        <strain evidence="2 3">CBS 15793</strain>
    </source>
</reference>
<dbReference type="GO" id="GO:0042407">
    <property type="term" value="P:cristae formation"/>
    <property type="evidence" value="ECO:0007669"/>
    <property type="project" value="InterPro"/>
</dbReference>
<accession>A0AAF0AYG4</accession>
<dbReference type="Pfam" id="PF09769">
    <property type="entry name" value="ApoO"/>
    <property type="match status" value="1"/>
</dbReference>
<dbReference type="PANTHER" id="PTHR28268">
    <property type="entry name" value="MICOS SUBUNIT MIC26"/>
    <property type="match status" value="1"/>
</dbReference>
<dbReference type="EMBL" id="CP115612">
    <property type="protein sequence ID" value="WBW74599.1"/>
    <property type="molecule type" value="Genomic_DNA"/>
</dbReference>